<organism evidence="2 3">
    <name type="scientific">Pseudomonas gessardii</name>
    <dbReference type="NCBI Taxonomy" id="78544"/>
    <lineage>
        <taxon>Bacteria</taxon>
        <taxon>Pseudomonadati</taxon>
        <taxon>Pseudomonadota</taxon>
        <taxon>Gammaproteobacteria</taxon>
        <taxon>Pseudomonadales</taxon>
        <taxon>Pseudomonadaceae</taxon>
        <taxon>Pseudomonas</taxon>
    </lineage>
</organism>
<protein>
    <recommendedName>
        <fullName evidence="4">Transcriptional regulator</fullName>
    </recommendedName>
</protein>
<proteinExistence type="predicted"/>
<reference evidence="2 3" key="1">
    <citation type="submission" date="2019-11" db="EMBL/GenBank/DDBJ databases">
        <title>Epiphytic Pseudomonas syringae from cherry orchards.</title>
        <authorList>
            <person name="Hulin M.T."/>
        </authorList>
    </citation>
    <scope>NUCLEOTIDE SEQUENCE [LARGE SCALE GENOMIC DNA]</scope>
    <source>
        <strain evidence="2 3">PA-6-5B</strain>
    </source>
</reference>
<accession>A0ABS9FGB5</accession>
<evidence type="ECO:0008006" key="4">
    <source>
        <dbReference type="Google" id="ProtNLM"/>
    </source>
</evidence>
<evidence type="ECO:0000313" key="3">
    <source>
        <dbReference type="Proteomes" id="UP000814003"/>
    </source>
</evidence>
<feature type="region of interest" description="Disordered" evidence="1">
    <location>
        <begin position="108"/>
        <end position="140"/>
    </location>
</feature>
<dbReference type="RefSeq" id="WP_236310166.1">
    <property type="nucleotide sequence ID" value="NZ_WKED01000083.1"/>
</dbReference>
<comment type="caution">
    <text evidence="2">The sequence shown here is derived from an EMBL/GenBank/DDBJ whole genome shotgun (WGS) entry which is preliminary data.</text>
</comment>
<dbReference type="EMBL" id="WKED01000083">
    <property type="protein sequence ID" value="MCF5110419.1"/>
    <property type="molecule type" value="Genomic_DNA"/>
</dbReference>
<evidence type="ECO:0000256" key="1">
    <source>
        <dbReference type="SAM" id="MobiDB-lite"/>
    </source>
</evidence>
<keyword evidence="3" id="KW-1185">Reference proteome</keyword>
<name>A0ABS9FGB5_9PSED</name>
<sequence>MSTDLVEYIHVRLREEIDRCGMSLAAASRAAHESSPQRLKDVVSGRQKCPADLVARLMVIGVDAMYVLTGERPQHVPNKLAPDEEVLIDGYRTLDTSSKKRALASMLMGTSTAEQTSRTSTQTVSGSGHRVAGRDFNTKE</sequence>
<feature type="compositionally biased region" description="Polar residues" evidence="1">
    <location>
        <begin position="108"/>
        <end position="126"/>
    </location>
</feature>
<dbReference type="Proteomes" id="UP000814003">
    <property type="component" value="Unassembled WGS sequence"/>
</dbReference>
<evidence type="ECO:0000313" key="2">
    <source>
        <dbReference type="EMBL" id="MCF5110419.1"/>
    </source>
</evidence>
<gene>
    <name evidence="2" type="ORF">GIW56_26805</name>
</gene>